<comment type="caution">
    <text evidence="7">The sequence shown here is derived from an EMBL/GenBank/DDBJ whole genome shotgun (WGS) entry which is preliminary data.</text>
</comment>
<feature type="transmembrane region" description="Helical" evidence="6">
    <location>
        <begin position="12"/>
        <end position="35"/>
    </location>
</feature>
<dbReference type="InterPro" id="IPR004752">
    <property type="entry name" value="AmpG_permease/AT-1"/>
</dbReference>
<feature type="transmembrane region" description="Helical" evidence="6">
    <location>
        <begin position="47"/>
        <end position="65"/>
    </location>
</feature>
<evidence type="ECO:0000256" key="6">
    <source>
        <dbReference type="SAM" id="Phobius"/>
    </source>
</evidence>
<feature type="transmembrane region" description="Helical" evidence="6">
    <location>
        <begin position="102"/>
        <end position="129"/>
    </location>
</feature>
<feature type="transmembrane region" description="Helical" evidence="6">
    <location>
        <begin position="329"/>
        <end position="354"/>
    </location>
</feature>
<dbReference type="RefSeq" id="WP_368006004.1">
    <property type="nucleotide sequence ID" value="NZ_JAMXFF010000010.1"/>
</dbReference>
<dbReference type="InterPro" id="IPR011701">
    <property type="entry name" value="MFS"/>
</dbReference>
<evidence type="ECO:0000313" key="7">
    <source>
        <dbReference type="EMBL" id="MCT7966360.1"/>
    </source>
</evidence>
<feature type="transmembrane region" description="Helical" evidence="6">
    <location>
        <begin position="272"/>
        <end position="296"/>
    </location>
</feature>
<dbReference type="Gene3D" id="1.20.1250.20">
    <property type="entry name" value="MFS general substrate transporter like domains"/>
    <property type="match status" value="2"/>
</dbReference>
<keyword evidence="8" id="KW-1185">Reference proteome</keyword>
<feature type="transmembrane region" description="Helical" evidence="6">
    <location>
        <begin position="231"/>
        <end position="252"/>
    </location>
</feature>
<dbReference type="PANTHER" id="PTHR12778:SF10">
    <property type="entry name" value="MAJOR FACILITATOR SUPERFAMILY DOMAIN-CONTAINING PROTEIN 3"/>
    <property type="match status" value="1"/>
</dbReference>
<feature type="transmembrane region" description="Helical" evidence="6">
    <location>
        <begin position="173"/>
        <end position="193"/>
    </location>
</feature>
<protein>
    <submittedName>
        <fullName evidence="7">MFS transporter</fullName>
    </submittedName>
</protein>
<feature type="transmembrane region" description="Helical" evidence="6">
    <location>
        <begin position="393"/>
        <end position="416"/>
    </location>
</feature>
<keyword evidence="3 6" id="KW-0812">Transmembrane</keyword>
<evidence type="ECO:0000256" key="5">
    <source>
        <dbReference type="ARBA" id="ARBA00023136"/>
    </source>
</evidence>
<sequence length="425" mass="47324">MIFKKTSYRNPWTFVPTLYFAEGVPYFIINTVSLLIYKDLKISNAEITFWTSLLYLPWVIKMFWGPFIDIYSTKRNWILYTNLAMMGCLSLIALSVQLSNFFFISLGAFTIAAFISATHDIAADGFYMLALSPERQAFYVGIRNIFYRIARMFTEGVLIVFAGRLATSLGNIPLSWSLAIGLTALMFGGLFLYHRLILPFPDSDSQLSPKEIKETVPFVKVISSYFRQNKIAATLAFILLYRFGEALLGKMATLFFKDSLAVGGLGLSTEDVGWINLTVGVISLLMGGILGGVVIAKYGLKKSIWPMALALNLPNIFYVYMAYTQPAKLLVYPLVALDQFCSGLGYTAFAVYLMYICKGAYKTSHFAISTGIMALGMMVPGLISGSIQEKLGYPGFFILVCLLAIPGMITIFFLPLDEIENSQAR</sequence>
<feature type="transmembrane region" description="Helical" evidence="6">
    <location>
        <begin position="77"/>
        <end position="96"/>
    </location>
</feature>
<feature type="transmembrane region" description="Helical" evidence="6">
    <location>
        <begin position="303"/>
        <end position="323"/>
    </location>
</feature>
<accession>A0ABT2MQV4</accession>
<dbReference type="Proteomes" id="UP001525890">
    <property type="component" value="Unassembled WGS sequence"/>
</dbReference>
<evidence type="ECO:0000313" key="8">
    <source>
        <dbReference type="Proteomes" id="UP001525890"/>
    </source>
</evidence>
<keyword evidence="5 6" id="KW-0472">Membrane</keyword>
<dbReference type="PANTHER" id="PTHR12778">
    <property type="entry name" value="SOLUTE CARRIER FAMILY 33 ACETYL-COA TRANSPORTER -RELATED"/>
    <property type="match status" value="1"/>
</dbReference>
<organism evidence="7 8">
    <name type="scientific">Laspinema palackyanum D2a</name>
    <dbReference type="NCBI Taxonomy" id="2953684"/>
    <lineage>
        <taxon>Bacteria</taxon>
        <taxon>Bacillati</taxon>
        <taxon>Cyanobacteriota</taxon>
        <taxon>Cyanophyceae</taxon>
        <taxon>Oscillatoriophycideae</taxon>
        <taxon>Oscillatoriales</taxon>
        <taxon>Laspinemataceae</taxon>
        <taxon>Laspinema</taxon>
        <taxon>Laspinema palackyanum</taxon>
    </lineage>
</organism>
<keyword evidence="4 6" id="KW-1133">Transmembrane helix</keyword>
<name>A0ABT2MQV4_9CYAN</name>
<keyword evidence="2" id="KW-0813">Transport</keyword>
<dbReference type="Pfam" id="PF07690">
    <property type="entry name" value="MFS_1"/>
    <property type="match status" value="1"/>
</dbReference>
<evidence type="ECO:0000256" key="4">
    <source>
        <dbReference type="ARBA" id="ARBA00022989"/>
    </source>
</evidence>
<proteinExistence type="predicted"/>
<gene>
    <name evidence="7" type="ORF">NG799_08440</name>
</gene>
<evidence type="ECO:0000256" key="1">
    <source>
        <dbReference type="ARBA" id="ARBA00004141"/>
    </source>
</evidence>
<dbReference type="SUPFAM" id="SSF103473">
    <property type="entry name" value="MFS general substrate transporter"/>
    <property type="match status" value="1"/>
</dbReference>
<evidence type="ECO:0000256" key="3">
    <source>
        <dbReference type="ARBA" id="ARBA00022692"/>
    </source>
</evidence>
<comment type="subcellular location">
    <subcellularLocation>
        <location evidence="1">Membrane</location>
        <topology evidence="1">Multi-pass membrane protein</topology>
    </subcellularLocation>
</comment>
<reference evidence="7 8" key="1">
    <citation type="journal article" date="2022" name="Front. Microbiol.">
        <title>High genomic differentiation and limited gene flow indicate recent cryptic speciation within the genus Laspinema (cyanobacteria).</title>
        <authorList>
            <person name="Stanojkovic A."/>
            <person name="Skoupy S."/>
            <person name="Skaloud P."/>
            <person name="Dvorak P."/>
        </authorList>
    </citation>
    <scope>NUCLEOTIDE SEQUENCE [LARGE SCALE GENOMIC DNA]</scope>
    <source>
        <strain evidence="7 8">D2a</strain>
    </source>
</reference>
<evidence type="ECO:0000256" key="2">
    <source>
        <dbReference type="ARBA" id="ARBA00022448"/>
    </source>
</evidence>
<dbReference type="InterPro" id="IPR036259">
    <property type="entry name" value="MFS_trans_sf"/>
</dbReference>
<dbReference type="EMBL" id="JAMXFF010000010">
    <property type="protein sequence ID" value="MCT7966360.1"/>
    <property type="molecule type" value="Genomic_DNA"/>
</dbReference>
<feature type="transmembrane region" description="Helical" evidence="6">
    <location>
        <begin position="366"/>
        <end position="387"/>
    </location>
</feature>